<accession>A0ABP9RTI2</accession>
<name>A0ABP9RTI2_9ACTN</name>
<evidence type="ECO:0000256" key="1">
    <source>
        <dbReference type="SAM" id="MobiDB-lite"/>
    </source>
</evidence>
<reference evidence="4" key="1">
    <citation type="journal article" date="2019" name="Int. J. Syst. Evol. Microbiol.">
        <title>The Global Catalogue of Microorganisms (GCM) 10K type strain sequencing project: providing services to taxonomists for standard genome sequencing and annotation.</title>
        <authorList>
            <consortium name="The Broad Institute Genomics Platform"/>
            <consortium name="The Broad Institute Genome Sequencing Center for Infectious Disease"/>
            <person name="Wu L."/>
            <person name="Ma J."/>
        </authorList>
    </citation>
    <scope>NUCLEOTIDE SEQUENCE [LARGE SCALE GENOMIC DNA]</scope>
    <source>
        <strain evidence="4">JCM 18304</strain>
    </source>
</reference>
<keyword evidence="4" id="KW-1185">Reference proteome</keyword>
<dbReference type="EMBL" id="BAABJQ010000008">
    <property type="protein sequence ID" value="GAA5186596.1"/>
    <property type="molecule type" value="Genomic_DNA"/>
</dbReference>
<evidence type="ECO:0000313" key="4">
    <source>
        <dbReference type="Proteomes" id="UP001501570"/>
    </source>
</evidence>
<keyword evidence="2" id="KW-0812">Transmembrane</keyword>
<dbReference type="Proteomes" id="UP001501570">
    <property type="component" value="Unassembled WGS sequence"/>
</dbReference>
<evidence type="ECO:0000256" key="2">
    <source>
        <dbReference type="SAM" id="Phobius"/>
    </source>
</evidence>
<keyword evidence="2" id="KW-1133">Transmembrane helix</keyword>
<protein>
    <submittedName>
        <fullName evidence="3">Uncharacterized protein</fullName>
    </submittedName>
</protein>
<sequence>MNSADLERRVASALHDLVDDPVTSPAMFERVADRVRRGRRRRAAGAASAVVVVAALATGGLLLRPASDPATGPAATASCPDKDPGAPRNSRGSDSDGALVAGTPVVATICRYYGLNQPALPGTLARSAMARDEAAAALASALNGGHRIPEGARYNCPADFGASIRIIFGYRRGAAVTVWVDPAGCRTATNGMTALFTSQAAQRQLTNLVGE</sequence>
<feature type="region of interest" description="Disordered" evidence="1">
    <location>
        <begin position="67"/>
        <end position="97"/>
    </location>
</feature>
<organism evidence="3 4">
    <name type="scientific">Rugosimonospora acidiphila</name>
    <dbReference type="NCBI Taxonomy" id="556531"/>
    <lineage>
        <taxon>Bacteria</taxon>
        <taxon>Bacillati</taxon>
        <taxon>Actinomycetota</taxon>
        <taxon>Actinomycetes</taxon>
        <taxon>Micromonosporales</taxon>
        <taxon>Micromonosporaceae</taxon>
        <taxon>Rugosimonospora</taxon>
    </lineage>
</organism>
<comment type="caution">
    <text evidence="3">The sequence shown here is derived from an EMBL/GenBank/DDBJ whole genome shotgun (WGS) entry which is preliminary data.</text>
</comment>
<keyword evidence="2" id="KW-0472">Membrane</keyword>
<feature type="transmembrane region" description="Helical" evidence="2">
    <location>
        <begin position="43"/>
        <end position="63"/>
    </location>
</feature>
<proteinExistence type="predicted"/>
<dbReference type="RefSeq" id="WP_345630526.1">
    <property type="nucleotide sequence ID" value="NZ_BAABJQ010000008.1"/>
</dbReference>
<gene>
    <name evidence="3" type="ORF">GCM10023322_33180</name>
</gene>
<evidence type="ECO:0000313" key="3">
    <source>
        <dbReference type="EMBL" id="GAA5186596.1"/>
    </source>
</evidence>